<dbReference type="EC" id="3.1.4.1" evidence="8"/>
<dbReference type="Pfam" id="PF21315">
    <property type="entry name" value="FAN1_HTH"/>
    <property type="match status" value="1"/>
</dbReference>
<evidence type="ECO:0000256" key="5">
    <source>
        <dbReference type="ARBA" id="ARBA00022801"/>
    </source>
</evidence>
<feature type="compositionally biased region" description="Basic and acidic residues" evidence="9">
    <location>
        <begin position="934"/>
        <end position="949"/>
    </location>
</feature>
<comment type="similarity">
    <text evidence="2 8">Belongs to the FAN1 family.</text>
</comment>
<keyword evidence="4 8" id="KW-0479">Metal-binding</keyword>
<evidence type="ECO:0000256" key="4">
    <source>
        <dbReference type="ARBA" id="ARBA00022723"/>
    </source>
</evidence>
<comment type="caution">
    <text evidence="11">The sequence shown here is derived from an EMBL/GenBank/DDBJ whole genome shotgun (WGS) entry which is preliminary data.</text>
</comment>
<dbReference type="PANTHER" id="PTHR15749:SF4">
    <property type="entry name" value="FANCONI-ASSOCIATED NUCLEASE 1"/>
    <property type="match status" value="1"/>
</dbReference>
<dbReference type="EMBL" id="JAACJO010000005">
    <property type="protein sequence ID" value="KAF5358415.1"/>
    <property type="molecule type" value="Genomic_DNA"/>
</dbReference>
<proteinExistence type="inferred from homology"/>
<dbReference type="Gene3D" id="3.40.1350.10">
    <property type="match status" value="1"/>
</dbReference>
<reference evidence="11 12" key="1">
    <citation type="journal article" date="2020" name="ISME J.">
        <title>Uncovering the hidden diversity of litter-decomposition mechanisms in mushroom-forming fungi.</title>
        <authorList>
            <person name="Floudas D."/>
            <person name="Bentzer J."/>
            <person name="Ahren D."/>
            <person name="Johansson T."/>
            <person name="Persson P."/>
            <person name="Tunlid A."/>
        </authorList>
    </citation>
    <scope>NUCLEOTIDE SEQUENCE [LARGE SCALE GENOMIC DNA]</scope>
    <source>
        <strain evidence="11 12">CBS 146.42</strain>
    </source>
</reference>
<feature type="region of interest" description="Disordered" evidence="9">
    <location>
        <begin position="908"/>
        <end position="1006"/>
    </location>
</feature>
<dbReference type="GO" id="GO:0046872">
    <property type="term" value="F:metal ion binding"/>
    <property type="evidence" value="ECO:0007669"/>
    <property type="project" value="UniProtKB-KW"/>
</dbReference>
<dbReference type="GO" id="GO:0070336">
    <property type="term" value="F:flap-structured DNA binding"/>
    <property type="evidence" value="ECO:0007669"/>
    <property type="project" value="TreeGrafter"/>
</dbReference>
<name>A0A8H5LI72_9AGAR</name>
<accession>A0A8H5LI72</accession>
<dbReference type="AlphaFoldDB" id="A0A8H5LI72"/>
<keyword evidence="7 8" id="KW-0464">Manganese</keyword>
<keyword evidence="8" id="KW-0234">DNA repair</keyword>
<dbReference type="InterPro" id="IPR014883">
    <property type="entry name" value="VRR_NUC"/>
</dbReference>
<evidence type="ECO:0000256" key="8">
    <source>
        <dbReference type="RuleBase" id="RU365033"/>
    </source>
</evidence>
<dbReference type="Proteomes" id="UP000559027">
    <property type="component" value="Unassembled WGS sequence"/>
</dbReference>
<dbReference type="GO" id="GO:0005634">
    <property type="term" value="C:nucleus"/>
    <property type="evidence" value="ECO:0007669"/>
    <property type="project" value="UniProtKB-SubCell"/>
</dbReference>
<evidence type="ECO:0000256" key="3">
    <source>
        <dbReference type="ARBA" id="ARBA00022722"/>
    </source>
</evidence>
<evidence type="ECO:0000313" key="12">
    <source>
        <dbReference type="Proteomes" id="UP000559027"/>
    </source>
</evidence>
<dbReference type="SMART" id="SM00990">
    <property type="entry name" value="VRR_NUC"/>
    <property type="match status" value="1"/>
</dbReference>
<evidence type="ECO:0000256" key="7">
    <source>
        <dbReference type="ARBA" id="ARBA00023211"/>
    </source>
</evidence>
<evidence type="ECO:0000256" key="6">
    <source>
        <dbReference type="ARBA" id="ARBA00022842"/>
    </source>
</evidence>
<keyword evidence="8" id="KW-0539">Nucleus</keyword>
<dbReference type="InterPro" id="IPR033315">
    <property type="entry name" value="Fan1-like"/>
</dbReference>
<comment type="cofactor">
    <cofactor evidence="8">
        <name>Mg(2+)</name>
        <dbReference type="ChEBI" id="CHEBI:18420"/>
    </cofactor>
    <cofactor evidence="8">
        <name>Mn(2+)</name>
        <dbReference type="ChEBI" id="CHEBI:29035"/>
    </cofactor>
</comment>
<keyword evidence="5 8" id="KW-0378">Hydrolase</keyword>
<dbReference type="CDD" id="cd22326">
    <property type="entry name" value="FAN1-like"/>
    <property type="match status" value="1"/>
</dbReference>
<feature type="region of interest" description="Disordered" evidence="9">
    <location>
        <begin position="399"/>
        <end position="471"/>
    </location>
</feature>
<evidence type="ECO:0000259" key="10">
    <source>
        <dbReference type="SMART" id="SM00990"/>
    </source>
</evidence>
<dbReference type="InterPro" id="IPR049132">
    <property type="entry name" value="FAN1-like_euk"/>
</dbReference>
<dbReference type="GO" id="GO:0036297">
    <property type="term" value="P:interstrand cross-link repair"/>
    <property type="evidence" value="ECO:0007669"/>
    <property type="project" value="InterPro"/>
</dbReference>
<feature type="compositionally biased region" description="Polar residues" evidence="9">
    <location>
        <begin position="433"/>
        <end position="444"/>
    </location>
</feature>
<dbReference type="Pfam" id="PF08774">
    <property type="entry name" value="VRR_NUC"/>
    <property type="match status" value="1"/>
</dbReference>
<dbReference type="InterPro" id="IPR011856">
    <property type="entry name" value="tRNA_endonuc-like_dom_sf"/>
</dbReference>
<dbReference type="GO" id="GO:0017108">
    <property type="term" value="F:5'-flap endonuclease activity"/>
    <property type="evidence" value="ECO:0007669"/>
    <property type="project" value="TreeGrafter"/>
</dbReference>
<comment type="function">
    <text evidence="8">Nuclease required for the repair of DNA interstrand cross-links (ICL). Acts as a 5'-3' exonuclease that anchors at a cut end of DNA and cleaves DNA successively at every third nucleotide, allowing to excise an ICL from one strand through flanking incisions.</text>
</comment>
<feature type="compositionally biased region" description="Basic residues" evidence="9">
    <location>
        <begin position="914"/>
        <end position="933"/>
    </location>
</feature>
<evidence type="ECO:0000313" key="11">
    <source>
        <dbReference type="EMBL" id="KAF5358415.1"/>
    </source>
</evidence>
<keyword evidence="3 8" id="KW-0540">Nuclease</keyword>
<comment type="subcellular location">
    <subcellularLocation>
        <location evidence="8">Nucleus</location>
    </subcellularLocation>
</comment>
<comment type="catalytic activity">
    <reaction evidence="1 8">
        <text>Hydrolytically removes 5'-nucleotides successively from the 3'-hydroxy termini of 3'-hydroxy-terminated oligonucleotides.</text>
        <dbReference type="EC" id="3.1.4.1"/>
    </reaction>
</comment>
<feature type="compositionally biased region" description="Low complexity" evidence="9">
    <location>
        <begin position="419"/>
        <end position="431"/>
    </location>
</feature>
<evidence type="ECO:0000256" key="9">
    <source>
        <dbReference type="SAM" id="MobiDB-lite"/>
    </source>
</evidence>
<feature type="domain" description="VRR-NUC" evidence="10">
    <location>
        <begin position="790"/>
        <end position="906"/>
    </location>
</feature>
<dbReference type="OrthoDB" id="76364at2759"/>
<dbReference type="InterPro" id="IPR049125">
    <property type="entry name" value="FAN1-like_WH"/>
</dbReference>
<keyword evidence="8" id="KW-0227">DNA damage</keyword>
<sequence>MSKFHGATGRDFWANVFGHREPEQLEQELENLDEQSLETRREGKKFNRPSLYVKVFEDMVNVIMEKETHLLSDAEWDMLKVYRKLDYRVRYLLVRLVFRQPDWHALSSLDKYSAEIGEEELAEALKTLCVPVKEMKFDVSPSPPPSTEAKRETQEECKIKEENIVDLTSMDDEELPIPPLRLGLTQKPTQISLQKPAIKTSDHEIEEPVVDPENLVFDYLFRDQSTMTVREALTRLTLPDLREIQKSMKVGTPTMRKELLINAMINHATGQKTLPSIAKKTGKSSQKQTRKDDGMLQTQLSFGQKPKDMSQMKRLREMALARLGPCVKINPNLYWLVGRLHIIAYRGIEKPTKLCLPALLAGFKKWNFPEYKYERTGSIWPTREDLLEYEEALYLDVEMENPPEDGSNSTGPAPETRLKTPATPAKEPATPLRTPQTGKVTATPKTEDGEPALPLQAATEEPEVEGRASQTVQRARHATKLYKERIEAKWKLLLARKDLEKGKTVMRAPGLERFEAGHVYTRMAHKAATAYGSLKEHHKELAILVDLLEQTHWRKGKRATWYERRALILEKYICPTDYETIKNGILQALADEYTGLISRPSLARRLDRIQKKMKLHPEKWIKCDVILKSPSTIEFKAKRSELKPGVKLDQNYRPMMGNVPLLTDFFQRAKPPEQEVEIVDPKNPNVTVIQLLPPKAPPKRTGKSSWIGFSDESVNVETYALQRYEMEGYVGFHSETRILTTIFGLVFWDIIFSSVPGAFETQFQAGPLDMFEESFYLARHALFEARLKEIEDGKAGEYLKRHDDRFRPKQTWCIGLRWDVCEQKQLLEIVKCLGAKTVAMICKLFCEDYAGRSSGVPDLIVWKADEGICKFVEVKGPGDSPQPNQKLWFDSLMRAGAHVEICRIIDQDAPEQNKRKRKTPASKPNTKGRKRKGKDISSDREEPQEQRLDSDDDGDYLPEPQSKRRKLGVDGDGRCAKAMTPMSPLTNALPGTPLSGRRARSISVEL</sequence>
<dbReference type="GO" id="GO:0004528">
    <property type="term" value="F:phosphodiesterase I activity"/>
    <property type="evidence" value="ECO:0007669"/>
    <property type="project" value="UniProtKB-EC"/>
</dbReference>
<feature type="region of interest" description="Disordered" evidence="9">
    <location>
        <begin position="273"/>
        <end position="297"/>
    </location>
</feature>
<protein>
    <recommendedName>
        <fullName evidence="8">Fanconi-associated nuclease</fullName>
        <ecNumber evidence="8">3.1.4.1</ecNumber>
    </recommendedName>
</protein>
<evidence type="ECO:0000256" key="2">
    <source>
        <dbReference type="ARBA" id="ARBA00005533"/>
    </source>
</evidence>
<dbReference type="GO" id="GO:0008409">
    <property type="term" value="F:5'-3' exonuclease activity"/>
    <property type="evidence" value="ECO:0007669"/>
    <property type="project" value="TreeGrafter"/>
</dbReference>
<evidence type="ECO:0000256" key="1">
    <source>
        <dbReference type="ARBA" id="ARBA00000983"/>
    </source>
</evidence>
<gene>
    <name evidence="11" type="ORF">D9756_001293</name>
</gene>
<organism evidence="11 12">
    <name type="scientific">Leucocoprinus leucothites</name>
    <dbReference type="NCBI Taxonomy" id="201217"/>
    <lineage>
        <taxon>Eukaryota</taxon>
        <taxon>Fungi</taxon>
        <taxon>Dikarya</taxon>
        <taxon>Basidiomycota</taxon>
        <taxon>Agaricomycotina</taxon>
        <taxon>Agaricomycetes</taxon>
        <taxon>Agaricomycetidae</taxon>
        <taxon>Agaricales</taxon>
        <taxon>Agaricineae</taxon>
        <taxon>Agaricaceae</taxon>
        <taxon>Leucocoprinus</taxon>
    </lineage>
</organism>
<keyword evidence="6 8" id="KW-0460">Magnesium</keyword>
<keyword evidence="12" id="KW-1185">Reference proteome</keyword>
<dbReference type="PANTHER" id="PTHR15749">
    <property type="entry name" value="FANCONI-ASSOCIATED NUCLEASE 1"/>
    <property type="match status" value="1"/>
</dbReference>